<accession>A0A378YLU2</accession>
<reference evidence="2 3" key="1">
    <citation type="submission" date="2018-06" db="EMBL/GenBank/DDBJ databases">
        <authorList>
            <consortium name="Pathogen Informatics"/>
            <person name="Doyle S."/>
        </authorList>
    </citation>
    <scope>NUCLEOTIDE SEQUENCE [LARGE SCALE GENOMIC DNA]</scope>
    <source>
        <strain evidence="2 3">NCTC1934</strain>
    </source>
</reference>
<evidence type="ECO:0000256" key="1">
    <source>
        <dbReference type="SAM" id="MobiDB-lite"/>
    </source>
</evidence>
<feature type="region of interest" description="Disordered" evidence="1">
    <location>
        <begin position="1"/>
        <end position="33"/>
    </location>
</feature>
<organism evidence="2 3">
    <name type="scientific">Nocardia otitidiscaviarum</name>
    <dbReference type="NCBI Taxonomy" id="1823"/>
    <lineage>
        <taxon>Bacteria</taxon>
        <taxon>Bacillati</taxon>
        <taxon>Actinomycetota</taxon>
        <taxon>Actinomycetes</taxon>
        <taxon>Mycobacteriales</taxon>
        <taxon>Nocardiaceae</taxon>
        <taxon>Nocardia</taxon>
    </lineage>
</organism>
<evidence type="ECO:0000313" key="2">
    <source>
        <dbReference type="EMBL" id="SUA77743.1"/>
    </source>
</evidence>
<keyword evidence="3" id="KW-1185">Reference proteome</keyword>
<evidence type="ECO:0000313" key="3">
    <source>
        <dbReference type="Proteomes" id="UP000255467"/>
    </source>
</evidence>
<dbReference type="EMBL" id="UGRY01000002">
    <property type="protein sequence ID" value="SUA77743.1"/>
    <property type="molecule type" value="Genomic_DNA"/>
</dbReference>
<protein>
    <submittedName>
        <fullName evidence="2">Uncharacterized protein</fullName>
    </submittedName>
</protein>
<sequence length="57" mass="6659">MMSNKRTEFRSPNTEMAVTRAERPRPNRSAWGHTRFDAQIARLRQQALAARDESDRS</sequence>
<name>A0A378YLU2_9NOCA</name>
<dbReference type="STRING" id="1406858.GCA_000710895_04968"/>
<proteinExistence type="predicted"/>
<dbReference type="RefSeq" id="WP_157533610.1">
    <property type="nucleotide sequence ID" value="NZ_UGRY01000002.1"/>
</dbReference>
<gene>
    <name evidence="2" type="ORF">NCTC1934_03161</name>
</gene>
<dbReference type="Proteomes" id="UP000255467">
    <property type="component" value="Unassembled WGS sequence"/>
</dbReference>
<dbReference type="AlphaFoldDB" id="A0A378YLU2"/>